<protein>
    <submittedName>
        <fullName evidence="2">Cyclophilin-like peptidyl-prolyl cis-trans isomerase family protein</fullName>
    </submittedName>
</protein>
<reference evidence="2 3" key="1">
    <citation type="journal article" date="2018" name="Mol. Plant">
        <title>The genome of Artemisia annua provides insight into the evolution of Asteraceae family and artemisinin biosynthesis.</title>
        <authorList>
            <person name="Shen Q."/>
            <person name="Zhang L."/>
            <person name="Liao Z."/>
            <person name="Wang S."/>
            <person name="Yan T."/>
            <person name="Shi P."/>
            <person name="Liu M."/>
            <person name="Fu X."/>
            <person name="Pan Q."/>
            <person name="Wang Y."/>
            <person name="Lv Z."/>
            <person name="Lu X."/>
            <person name="Zhang F."/>
            <person name="Jiang W."/>
            <person name="Ma Y."/>
            <person name="Chen M."/>
            <person name="Hao X."/>
            <person name="Li L."/>
            <person name="Tang Y."/>
            <person name="Lv G."/>
            <person name="Zhou Y."/>
            <person name="Sun X."/>
            <person name="Brodelius P.E."/>
            <person name="Rose J.K.C."/>
            <person name="Tang K."/>
        </authorList>
    </citation>
    <scope>NUCLEOTIDE SEQUENCE [LARGE SCALE GENOMIC DNA]</scope>
    <source>
        <strain evidence="3">cv. Huhao1</strain>
        <tissue evidence="2">Leaf</tissue>
    </source>
</reference>
<organism evidence="2 3">
    <name type="scientific">Artemisia annua</name>
    <name type="common">Sweet wormwood</name>
    <dbReference type="NCBI Taxonomy" id="35608"/>
    <lineage>
        <taxon>Eukaryota</taxon>
        <taxon>Viridiplantae</taxon>
        <taxon>Streptophyta</taxon>
        <taxon>Embryophyta</taxon>
        <taxon>Tracheophyta</taxon>
        <taxon>Spermatophyta</taxon>
        <taxon>Magnoliopsida</taxon>
        <taxon>eudicotyledons</taxon>
        <taxon>Gunneridae</taxon>
        <taxon>Pentapetalae</taxon>
        <taxon>asterids</taxon>
        <taxon>campanulids</taxon>
        <taxon>Asterales</taxon>
        <taxon>Asteraceae</taxon>
        <taxon>Asteroideae</taxon>
        <taxon>Anthemideae</taxon>
        <taxon>Artemisiinae</taxon>
        <taxon>Artemisia</taxon>
    </lineage>
</organism>
<dbReference type="AlphaFoldDB" id="A0A2U1NJ52"/>
<dbReference type="GO" id="GO:0003755">
    <property type="term" value="F:peptidyl-prolyl cis-trans isomerase activity"/>
    <property type="evidence" value="ECO:0007669"/>
    <property type="project" value="InterPro"/>
</dbReference>
<evidence type="ECO:0000313" key="3">
    <source>
        <dbReference type="Proteomes" id="UP000245207"/>
    </source>
</evidence>
<keyword evidence="3" id="KW-1185">Reference proteome</keyword>
<dbReference type="EMBL" id="PKPP01002731">
    <property type="protein sequence ID" value="PWA73496.1"/>
    <property type="molecule type" value="Genomic_DNA"/>
</dbReference>
<dbReference type="Pfam" id="PF00160">
    <property type="entry name" value="Pro_isomerase"/>
    <property type="match status" value="1"/>
</dbReference>
<dbReference type="Gene3D" id="2.40.100.10">
    <property type="entry name" value="Cyclophilin-like"/>
    <property type="match status" value="1"/>
</dbReference>
<proteinExistence type="predicted"/>
<dbReference type="SUPFAM" id="SSF50891">
    <property type="entry name" value="Cyclophilin-like"/>
    <property type="match status" value="1"/>
</dbReference>
<comment type="caution">
    <text evidence="2">The sequence shown here is derived from an EMBL/GenBank/DDBJ whole genome shotgun (WGS) entry which is preliminary data.</text>
</comment>
<sequence length="137" mass="15761">MSGPEGGPPAVTLETSMGSFTVELYDKHAPRTCKNLFELSRRGLQNLNENFTNTKEWRREKPEKRTSRSSRALIVRLKEVNLMEMEMNDQENVHVENKLEISITHKKNDISSIKSWFGSEWLPLSTDHLIPCLGFSL</sequence>
<evidence type="ECO:0000259" key="1">
    <source>
        <dbReference type="Pfam" id="PF00160"/>
    </source>
</evidence>
<keyword evidence="2" id="KW-0413">Isomerase</keyword>
<name>A0A2U1NJ52_ARTAN</name>
<dbReference type="STRING" id="35608.A0A2U1NJ52"/>
<accession>A0A2U1NJ52</accession>
<dbReference type="InterPro" id="IPR002130">
    <property type="entry name" value="Cyclophilin-type_PPIase_dom"/>
</dbReference>
<gene>
    <name evidence="2" type="ORF">CTI12_AA260160</name>
</gene>
<evidence type="ECO:0000313" key="2">
    <source>
        <dbReference type="EMBL" id="PWA73496.1"/>
    </source>
</evidence>
<dbReference type="InterPro" id="IPR029000">
    <property type="entry name" value="Cyclophilin-like_dom_sf"/>
</dbReference>
<feature type="domain" description="PPIase cyclophilin-type" evidence="1">
    <location>
        <begin position="11"/>
        <end position="50"/>
    </location>
</feature>
<dbReference type="Proteomes" id="UP000245207">
    <property type="component" value="Unassembled WGS sequence"/>
</dbReference>